<dbReference type="AlphaFoldDB" id="A0A2P2J7S2"/>
<dbReference type="EMBL" id="GGEC01009028">
    <property type="protein sequence ID" value="MBW89511.1"/>
    <property type="molecule type" value="Transcribed_RNA"/>
</dbReference>
<accession>A0A2P2J7S2</accession>
<name>A0A2P2J7S2_RHIMU</name>
<reference evidence="1" key="1">
    <citation type="submission" date="2018-02" db="EMBL/GenBank/DDBJ databases">
        <title>Rhizophora mucronata_Transcriptome.</title>
        <authorList>
            <person name="Meera S.P."/>
            <person name="Sreeshan A."/>
            <person name="Augustine A."/>
        </authorList>
    </citation>
    <scope>NUCLEOTIDE SEQUENCE</scope>
    <source>
        <tissue evidence="1">Leaf</tissue>
    </source>
</reference>
<sequence length="71" mass="8045">MATYVHMMSANINFISILFPEGTIQKEVVIKAYQTILCIFNEAQTKETKGMNSGLVHLVAFFSYPKESKIE</sequence>
<evidence type="ECO:0000313" key="1">
    <source>
        <dbReference type="EMBL" id="MBW89511.1"/>
    </source>
</evidence>
<proteinExistence type="predicted"/>
<protein>
    <submittedName>
        <fullName evidence="1">Uncharacterized protein</fullName>
    </submittedName>
</protein>
<organism evidence="1">
    <name type="scientific">Rhizophora mucronata</name>
    <name type="common">Asiatic mangrove</name>
    <dbReference type="NCBI Taxonomy" id="61149"/>
    <lineage>
        <taxon>Eukaryota</taxon>
        <taxon>Viridiplantae</taxon>
        <taxon>Streptophyta</taxon>
        <taxon>Embryophyta</taxon>
        <taxon>Tracheophyta</taxon>
        <taxon>Spermatophyta</taxon>
        <taxon>Magnoliopsida</taxon>
        <taxon>eudicotyledons</taxon>
        <taxon>Gunneridae</taxon>
        <taxon>Pentapetalae</taxon>
        <taxon>rosids</taxon>
        <taxon>fabids</taxon>
        <taxon>Malpighiales</taxon>
        <taxon>Rhizophoraceae</taxon>
        <taxon>Rhizophora</taxon>
    </lineage>
</organism>